<dbReference type="GO" id="GO:0017004">
    <property type="term" value="P:cytochrome complex assembly"/>
    <property type="evidence" value="ECO:0007669"/>
    <property type="project" value="TreeGrafter"/>
</dbReference>
<dbReference type="EMBL" id="JAEPBG010000004">
    <property type="protein sequence ID" value="MBK4735420.1"/>
    <property type="molecule type" value="Genomic_DNA"/>
</dbReference>
<comment type="cofactor">
    <cofactor evidence="17">
        <name>heme</name>
        <dbReference type="ChEBI" id="CHEBI:30413"/>
    </cofactor>
    <text evidence="17">The heme is bound between the two transmembrane subunits.</text>
</comment>
<dbReference type="PIRSF" id="PIRSF000169">
    <property type="entry name" value="SDH_D"/>
    <property type="match status" value="1"/>
</dbReference>
<gene>
    <name evidence="19" type="primary">sdhD</name>
    <name evidence="19" type="ORF">JJB74_12415</name>
</gene>
<dbReference type="GO" id="GO:0009055">
    <property type="term" value="F:electron transfer activity"/>
    <property type="evidence" value="ECO:0007669"/>
    <property type="project" value="TreeGrafter"/>
</dbReference>
<feature type="transmembrane region" description="Helical" evidence="18">
    <location>
        <begin position="63"/>
        <end position="82"/>
    </location>
</feature>
<evidence type="ECO:0000256" key="5">
    <source>
        <dbReference type="ARBA" id="ARBA00022448"/>
    </source>
</evidence>
<evidence type="ECO:0000256" key="10">
    <source>
        <dbReference type="ARBA" id="ARBA00022692"/>
    </source>
</evidence>
<feature type="transmembrane region" description="Helical" evidence="18">
    <location>
        <begin position="94"/>
        <end position="120"/>
    </location>
</feature>
<name>A0A934SRT7_9BURK</name>
<dbReference type="NCBIfam" id="TIGR02968">
    <property type="entry name" value="succ_dehyd_anc"/>
    <property type="match status" value="1"/>
</dbReference>
<evidence type="ECO:0000256" key="14">
    <source>
        <dbReference type="ARBA" id="ARBA00023004"/>
    </source>
</evidence>
<evidence type="ECO:0000256" key="1">
    <source>
        <dbReference type="ARBA" id="ARBA00004050"/>
    </source>
</evidence>
<evidence type="ECO:0000256" key="9">
    <source>
        <dbReference type="ARBA" id="ARBA00022617"/>
    </source>
</evidence>
<dbReference type="InterPro" id="IPR014312">
    <property type="entry name" value="Succ_DH_anchor"/>
</dbReference>
<dbReference type="Pfam" id="PF01127">
    <property type="entry name" value="Sdh_cyt"/>
    <property type="match status" value="1"/>
</dbReference>
<dbReference type="SUPFAM" id="SSF81343">
    <property type="entry name" value="Fumarate reductase respiratory complex transmembrane subunits"/>
    <property type="match status" value="1"/>
</dbReference>
<keyword evidence="8" id="KW-0816">Tricarboxylic acid cycle</keyword>
<dbReference type="Gene3D" id="1.20.1300.10">
    <property type="entry name" value="Fumarate reductase/succinate dehydrogenase, transmembrane subunit"/>
    <property type="match status" value="1"/>
</dbReference>
<dbReference type="AlphaFoldDB" id="A0A934SRT7"/>
<reference evidence="19" key="1">
    <citation type="submission" date="2021-01" db="EMBL/GenBank/DDBJ databases">
        <title>Genome sequence of strain Noviherbaspirillum sp. DKR-6.</title>
        <authorList>
            <person name="Chaudhary D.K."/>
        </authorList>
    </citation>
    <scope>NUCLEOTIDE SEQUENCE</scope>
    <source>
        <strain evidence="19">DKR-6</strain>
    </source>
</reference>
<dbReference type="GO" id="GO:0020037">
    <property type="term" value="F:heme binding"/>
    <property type="evidence" value="ECO:0007669"/>
    <property type="project" value="InterPro"/>
</dbReference>
<evidence type="ECO:0000256" key="2">
    <source>
        <dbReference type="ARBA" id="ARBA00004429"/>
    </source>
</evidence>
<keyword evidence="10 18" id="KW-0812">Transmembrane</keyword>
<evidence type="ECO:0000313" key="20">
    <source>
        <dbReference type="Proteomes" id="UP000622890"/>
    </source>
</evidence>
<dbReference type="GO" id="GO:0046872">
    <property type="term" value="F:metal ion binding"/>
    <property type="evidence" value="ECO:0007669"/>
    <property type="project" value="UniProtKB-KW"/>
</dbReference>
<comment type="caution">
    <text evidence="19">The sequence shown here is derived from an EMBL/GenBank/DDBJ whole genome shotgun (WGS) entry which is preliminary data.</text>
</comment>
<keyword evidence="5" id="KW-0813">Transport</keyword>
<dbReference type="Proteomes" id="UP000622890">
    <property type="component" value="Unassembled WGS sequence"/>
</dbReference>
<evidence type="ECO:0000256" key="16">
    <source>
        <dbReference type="PIRSR" id="PIRSR000169-1"/>
    </source>
</evidence>
<organism evidence="19 20">
    <name type="scientific">Noviherbaspirillum pedocola</name>
    <dbReference type="NCBI Taxonomy" id="2801341"/>
    <lineage>
        <taxon>Bacteria</taxon>
        <taxon>Pseudomonadati</taxon>
        <taxon>Pseudomonadota</taxon>
        <taxon>Betaproteobacteria</taxon>
        <taxon>Burkholderiales</taxon>
        <taxon>Oxalobacteraceae</taxon>
        <taxon>Noviherbaspirillum</taxon>
    </lineage>
</organism>
<sequence>MAISKNIGAKRLVVGAHYGFRDWLAQRATAIIMGVYTIILLAVFLGGRNFSYEGWAGLFAHEWFKIATFVTFVALAYHVWVGMRDVWMDYVKPVVLRLLLQVATIAWLIGCAGYAAQILWRI</sequence>
<evidence type="ECO:0000256" key="7">
    <source>
        <dbReference type="ARBA" id="ARBA00022519"/>
    </source>
</evidence>
<dbReference type="RefSeq" id="WP_200592181.1">
    <property type="nucleotide sequence ID" value="NZ_JAEPBG010000004.1"/>
</dbReference>
<dbReference type="CDD" id="cd03494">
    <property type="entry name" value="SQR_TypeC_SdhD"/>
    <property type="match status" value="1"/>
</dbReference>
<dbReference type="PANTHER" id="PTHR38689">
    <property type="entry name" value="SUCCINATE DEHYDROGENASE HYDROPHOBIC MEMBRANE ANCHOR SUBUNIT"/>
    <property type="match status" value="1"/>
</dbReference>
<keyword evidence="6" id="KW-1003">Cell membrane</keyword>
<evidence type="ECO:0000256" key="17">
    <source>
        <dbReference type="PIRSR" id="PIRSR000169-2"/>
    </source>
</evidence>
<protein>
    <recommendedName>
        <fullName evidence="4">Succinate dehydrogenase hydrophobic membrane anchor subunit</fullName>
    </recommendedName>
</protein>
<evidence type="ECO:0000256" key="18">
    <source>
        <dbReference type="SAM" id="Phobius"/>
    </source>
</evidence>
<keyword evidence="13 18" id="KW-1133">Transmembrane helix</keyword>
<evidence type="ECO:0000256" key="15">
    <source>
        <dbReference type="ARBA" id="ARBA00023136"/>
    </source>
</evidence>
<feature type="transmembrane region" description="Helical" evidence="18">
    <location>
        <begin position="30"/>
        <end position="51"/>
    </location>
</feature>
<evidence type="ECO:0000256" key="4">
    <source>
        <dbReference type="ARBA" id="ARBA00019425"/>
    </source>
</evidence>
<comment type="subcellular location">
    <subcellularLocation>
        <location evidence="2">Cell inner membrane</location>
        <topology evidence="2">Multi-pass membrane protein</topology>
    </subcellularLocation>
</comment>
<accession>A0A934SRT7</accession>
<evidence type="ECO:0000256" key="3">
    <source>
        <dbReference type="ARBA" id="ARBA00005163"/>
    </source>
</evidence>
<comment type="function">
    <text evidence="1">Membrane-anchoring subunit of succinate dehydrogenase (SDH).</text>
</comment>
<dbReference type="GO" id="GO:0005886">
    <property type="term" value="C:plasma membrane"/>
    <property type="evidence" value="ECO:0007669"/>
    <property type="project" value="UniProtKB-SubCell"/>
</dbReference>
<proteinExistence type="predicted"/>
<keyword evidence="20" id="KW-1185">Reference proteome</keyword>
<keyword evidence="9 17" id="KW-0349">Heme</keyword>
<dbReference type="InterPro" id="IPR034804">
    <property type="entry name" value="SQR/QFR_C/D"/>
</dbReference>
<keyword evidence="7" id="KW-0997">Cell inner membrane</keyword>
<keyword evidence="14 17" id="KW-0408">Iron</keyword>
<dbReference type="InterPro" id="IPR000701">
    <property type="entry name" value="SuccDH_FuR_B_TM-su"/>
</dbReference>
<dbReference type="GO" id="GO:0006099">
    <property type="term" value="P:tricarboxylic acid cycle"/>
    <property type="evidence" value="ECO:0007669"/>
    <property type="project" value="UniProtKB-KW"/>
</dbReference>
<feature type="binding site" description="axial binding residue" evidence="17">
    <location>
        <position position="78"/>
    </location>
    <ligand>
        <name>heme</name>
        <dbReference type="ChEBI" id="CHEBI:30413"/>
        <note>ligand shared with second transmembrane subunit</note>
    </ligand>
    <ligandPart>
        <name>Fe</name>
        <dbReference type="ChEBI" id="CHEBI:18248"/>
    </ligandPart>
</feature>
<evidence type="ECO:0000256" key="13">
    <source>
        <dbReference type="ARBA" id="ARBA00022989"/>
    </source>
</evidence>
<feature type="binding site" evidence="16">
    <location>
        <position position="90"/>
    </location>
    <ligand>
        <name>a ubiquinone</name>
        <dbReference type="ChEBI" id="CHEBI:16389"/>
    </ligand>
</feature>
<evidence type="ECO:0000256" key="11">
    <source>
        <dbReference type="ARBA" id="ARBA00022723"/>
    </source>
</evidence>
<comment type="pathway">
    <text evidence="3">Carbohydrate metabolism; tricarboxylic acid cycle.</text>
</comment>
<evidence type="ECO:0000256" key="12">
    <source>
        <dbReference type="ARBA" id="ARBA00022982"/>
    </source>
</evidence>
<keyword evidence="15 18" id="KW-0472">Membrane</keyword>
<keyword evidence="11 17" id="KW-0479">Metal-binding</keyword>
<keyword evidence="12" id="KW-0249">Electron transport</keyword>
<evidence type="ECO:0000256" key="6">
    <source>
        <dbReference type="ARBA" id="ARBA00022475"/>
    </source>
</evidence>
<evidence type="ECO:0000313" key="19">
    <source>
        <dbReference type="EMBL" id="MBK4735420.1"/>
    </source>
</evidence>
<evidence type="ECO:0000256" key="8">
    <source>
        <dbReference type="ARBA" id="ARBA00022532"/>
    </source>
</evidence>
<dbReference type="PANTHER" id="PTHR38689:SF1">
    <property type="entry name" value="SUCCINATE DEHYDROGENASE HYDROPHOBIC MEMBRANE ANCHOR SUBUNIT"/>
    <property type="match status" value="1"/>
</dbReference>